<name>A0ABD7J4M5_KLEPN</name>
<dbReference type="InterPro" id="IPR027417">
    <property type="entry name" value="P-loop_NTPase"/>
</dbReference>
<reference evidence="1 2" key="1">
    <citation type="journal article" date="2019" name="Antimicrob. Agents Chemother.">
        <title>Applying Rapid Whole Genome Sequencing to Predict Phenotypic Antimicrobial Susceptibility Testing Results Among Carbapenem-Resistant Klebsiella pneumoniae Clinical Isolates.</title>
        <authorList>
            <person name="Tamma P.D."/>
            <person name="Fan Y."/>
            <person name="Bergman Y."/>
            <person name="Pertea G."/>
            <person name="Kazmi A."/>
            <person name="Lewis S."/>
            <person name="Carroll K.C."/>
            <person name="Schatz M.C."/>
            <person name="Timp W."/>
            <person name="Simner P.J."/>
        </authorList>
    </citation>
    <scope>NUCLEOTIDE SEQUENCE [LARGE SCALE GENOMIC DNA]</scope>
    <source>
        <strain evidence="1 2">KLPN_104</strain>
    </source>
</reference>
<evidence type="ECO:0000313" key="2">
    <source>
        <dbReference type="Proteomes" id="UP000275975"/>
    </source>
</evidence>
<evidence type="ECO:0008006" key="3">
    <source>
        <dbReference type="Google" id="ProtNLM"/>
    </source>
</evidence>
<dbReference type="Proteomes" id="UP000275975">
    <property type="component" value="Unassembled WGS sequence"/>
</dbReference>
<organism evidence="1 2">
    <name type="scientific">Klebsiella pneumoniae</name>
    <dbReference type="NCBI Taxonomy" id="573"/>
    <lineage>
        <taxon>Bacteria</taxon>
        <taxon>Pseudomonadati</taxon>
        <taxon>Pseudomonadota</taxon>
        <taxon>Gammaproteobacteria</taxon>
        <taxon>Enterobacterales</taxon>
        <taxon>Enterobacteriaceae</taxon>
        <taxon>Klebsiella/Raoultella group</taxon>
        <taxon>Klebsiella</taxon>
        <taxon>Klebsiella pneumoniae complex</taxon>
    </lineage>
</organism>
<accession>A0ABD7J4M5</accession>
<dbReference type="EMBL" id="RDAM01000002">
    <property type="protein sequence ID" value="RRE94527.1"/>
    <property type="molecule type" value="Genomic_DNA"/>
</dbReference>
<protein>
    <recommendedName>
        <fullName evidence="3">Arsenical pump-driving ATPase</fullName>
    </recommendedName>
</protein>
<dbReference type="AlphaFoldDB" id="A0ABD7J4M5"/>
<evidence type="ECO:0000313" key="1">
    <source>
        <dbReference type="EMBL" id="RRE94527.1"/>
    </source>
</evidence>
<dbReference type="Gene3D" id="3.40.50.300">
    <property type="entry name" value="P-loop containing nucleotide triphosphate hydrolases"/>
    <property type="match status" value="1"/>
</dbReference>
<comment type="caution">
    <text evidence="1">The sequence shown here is derived from an EMBL/GenBank/DDBJ whole genome shotgun (WGS) entry which is preliminary data.</text>
</comment>
<gene>
    <name evidence="1" type="ORF">EAO17_27580</name>
</gene>
<proteinExistence type="predicted"/>
<sequence>MILHQPDTPSVCLSCRAHGYLDAHPDAAANLGPLVGLEKQQDQYADAVKALSDTALTRLVLVARASTLKEVSHTHELSAIGLQHQHLAINGVLPPFAGEQDPLAHSILAREERALRAMPENLAHLPGRCCI</sequence>